<dbReference type="GeneID" id="301465217"/>
<protein>
    <submittedName>
        <fullName evidence="1">Dehydrogenase</fullName>
    </submittedName>
</protein>
<proteinExistence type="predicted"/>
<dbReference type="AlphaFoldDB" id="A0AB39QSA8"/>
<accession>A0AB39QSA8</accession>
<name>A0AB39QSA8_9ACTN</name>
<gene>
    <name evidence="1" type="ORF">AB5J52_16640</name>
</gene>
<organism evidence="1">
    <name type="scientific">Streptomyces sp. R39</name>
    <dbReference type="NCBI Taxonomy" id="3238631"/>
    <lineage>
        <taxon>Bacteria</taxon>
        <taxon>Bacillati</taxon>
        <taxon>Actinomycetota</taxon>
        <taxon>Actinomycetes</taxon>
        <taxon>Kitasatosporales</taxon>
        <taxon>Streptomycetaceae</taxon>
        <taxon>Streptomyces</taxon>
    </lineage>
</organism>
<dbReference type="RefSeq" id="WP_220214763.1">
    <property type="nucleotide sequence ID" value="NZ_CP163441.1"/>
</dbReference>
<dbReference type="EMBL" id="CP163441">
    <property type="protein sequence ID" value="XDQ43759.1"/>
    <property type="molecule type" value="Genomic_DNA"/>
</dbReference>
<evidence type="ECO:0000313" key="1">
    <source>
        <dbReference type="EMBL" id="XDQ43759.1"/>
    </source>
</evidence>
<sequence>MPVSTWTPVGQWTGTVTHDGEVDEYTVAFAPDGSLSVTTRKSSGTGAWTVTGDDSLEFSLREDFNLDVTQISPNGHRAAYIQIDITARHDGDALTGEGKAVVHGPDDVVIYATDARTEARRVS</sequence>
<reference evidence="1" key="1">
    <citation type="submission" date="2024-07" db="EMBL/GenBank/DDBJ databases">
        <authorList>
            <person name="Yu S.T."/>
        </authorList>
    </citation>
    <scope>NUCLEOTIDE SEQUENCE</scope>
    <source>
        <strain evidence="1">R39</strain>
    </source>
</reference>